<gene>
    <name evidence="7" type="ORF">IAA63_14230</name>
</gene>
<comment type="subcellular location">
    <subcellularLocation>
        <location evidence="1">Cell membrane</location>
        <topology evidence="1">Multi-pass membrane protein</topology>
    </subcellularLocation>
</comment>
<keyword evidence="3 6" id="KW-0812">Transmembrane</keyword>
<keyword evidence="2" id="KW-1003">Cell membrane</keyword>
<dbReference type="Proteomes" id="UP000886723">
    <property type="component" value="Unassembled WGS sequence"/>
</dbReference>
<evidence type="ECO:0000256" key="2">
    <source>
        <dbReference type="ARBA" id="ARBA00022475"/>
    </source>
</evidence>
<comment type="caution">
    <text evidence="7">The sequence shown here is derived from an EMBL/GenBank/DDBJ whole genome shotgun (WGS) entry which is preliminary data.</text>
</comment>
<evidence type="ECO:0000313" key="8">
    <source>
        <dbReference type="Proteomes" id="UP000886723"/>
    </source>
</evidence>
<evidence type="ECO:0000256" key="5">
    <source>
        <dbReference type="ARBA" id="ARBA00023136"/>
    </source>
</evidence>
<feature type="transmembrane region" description="Helical" evidence="6">
    <location>
        <begin position="15"/>
        <end position="33"/>
    </location>
</feature>
<evidence type="ECO:0000256" key="4">
    <source>
        <dbReference type="ARBA" id="ARBA00022989"/>
    </source>
</evidence>
<sequence>MVTPNKGRILVCKRYAVLLTGVMILSFGLFNIHSQSKITEGGILGLTLFLKHWFHISPGISEFVLDLLCYLAGLRILGKSFLKNALISSAGYALFYSLWEFTGPFLPNLGHRPLFAAVVGGLFVGVGVGLVVRAGGATGGDDALALILSRKTPLTLSKAYLFTDVVVLLLSATYIPLVKIGCSLVTVTISSILIGKIQAPGKFRLTCSTPSRSMNNR</sequence>
<accession>A0A9D1T7I0</accession>
<dbReference type="InterPro" id="IPR051461">
    <property type="entry name" value="UPF0750_membrane"/>
</dbReference>
<dbReference type="Pfam" id="PF02588">
    <property type="entry name" value="YitT_membrane"/>
    <property type="match status" value="1"/>
</dbReference>
<evidence type="ECO:0000256" key="3">
    <source>
        <dbReference type="ARBA" id="ARBA00022692"/>
    </source>
</evidence>
<reference evidence="7" key="2">
    <citation type="journal article" date="2021" name="PeerJ">
        <title>Extensive microbial diversity within the chicken gut microbiome revealed by metagenomics and culture.</title>
        <authorList>
            <person name="Gilroy R."/>
            <person name="Ravi A."/>
            <person name="Getino M."/>
            <person name="Pursley I."/>
            <person name="Horton D.L."/>
            <person name="Alikhan N.F."/>
            <person name="Baker D."/>
            <person name="Gharbi K."/>
            <person name="Hall N."/>
            <person name="Watson M."/>
            <person name="Adriaenssens E.M."/>
            <person name="Foster-Nyarko E."/>
            <person name="Jarju S."/>
            <person name="Secka A."/>
            <person name="Antonio M."/>
            <person name="Oren A."/>
            <person name="Chaudhuri R.R."/>
            <person name="La Ragione R."/>
            <person name="Hildebrand F."/>
            <person name="Pallen M.J."/>
        </authorList>
    </citation>
    <scope>NUCLEOTIDE SEQUENCE</scope>
    <source>
        <strain evidence="7">ChiBcec2-4451</strain>
    </source>
</reference>
<dbReference type="GO" id="GO:0005886">
    <property type="term" value="C:plasma membrane"/>
    <property type="evidence" value="ECO:0007669"/>
    <property type="project" value="UniProtKB-SubCell"/>
</dbReference>
<organism evidence="7 8">
    <name type="scientific">Candidatus Pullilachnospira stercoravium</name>
    <dbReference type="NCBI Taxonomy" id="2840913"/>
    <lineage>
        <taxon>Bacteria</taxon>
        <taxon>Bacillati</taxon>
        <taxon>Bacillota</taxon>
        <taxon>Clostridia</taxon>
        <taxon>Lachnospirales</taxon>
        <taxon>Lachnospiraceae</taxon>
        <taxon>Lachnospiraceae incertae sedis</taxon>
        <taxon>Candidatus Pullilachnospira</taxon>
    </lineage>
</organism>
<feature type="transmembrane region" description="Helical" evidence="6">
    <location>
        <begin position="114"/>
        <end position="132"/>
    </location>
</feature>
<proteinExistence type="predicted"/>
<dbReference type="AlphaFoldDB" id="A0A9D1T7I0"/>
<dbReference type="PANTHER" id="PTHR33545">
    <property type="entry name" value="UPF0750 MEMBRANE PROTEIN YITT-RELATED"/>
    <property type="match status" value="1"/>
</dbReference>
<dbReference type="PANTHER" id="PTHR33545:SF10">
    <property type="entry name" value="UPF0750 MEMBRANE PROTEIN YPJC"/>
    <property type="match status" value="1"/>
</dbReference>
<reference evidence="7" key="1">
    <citation type="submission" date="2020-10" db="EMBL/GenBank/DDBJ databases">
        <authorList>
            <person name="Gilroy R."/>
        </authorList>
    </citation>
    <scope>NUCLEOTIDE SEQUENCE</scope>
    <source>
        <strain evidence="7">ChiBcec2-4451</strain>
    </source>
</reference>
<dbReference type="EMBL" id="DVON01000293">
    <property type="protein sequence ID" value="HIV14276.1"/>
    <property type="molecule type" value="Genomic_DNA"/>
</dbReference>
<protein>
    <submittedName>
        <fullName evidence="7">YitT family protein</fullName>
    </submittedName>
</protein>
<evidence type="ECO:0000256" key="1">
    <source>
        <dbReference type="ARBA" id="ARBA00004651"/>
    </source>
</evidence>
<keyword evidence="4 6" id="KW-1133">Transmembrane helix</keyword>
<feature type="transmembrane region" description="Helical" evidence="6">
    <location>
        <begin position="53"/>
        <end position="74"/>
    </location>
</feature>
<dbReference type="InterPro" id="IPR003740">
    <property type="entry name" value="YitT"/>
</dbReference>
<feature type="transmembrane region" description="Helical" evidence="6">
    <location>
        <begin position="81"/>
        <end position="99"/>
    </location>
</feature>
<keyword evidence="5 6" id="KW-0472">Membrane</keyword>
<feature type="transmembrane region" description="Helical" evidence="6">
    <location>
        <begin position="153"/>
        <end position="171"/>
    </location>
</feature>
<evidence type="ECO:0000313" key="7">
    <source>
        <dbReference type="EMBL" id="HIV14276.1"/>
    </source>
</evidence>
<evidence type="ECO:0000256" key="6">
    <source>
        <dbReference type="SAM" id="Phobius"/>
    </source>
</evidence>
<name>A0A9D1T7I0_9FIRM</name>